<sequence>MNKKELINQLYNLRKLTNQAECEAFENKLSELSEEISIEDIGEVCKIFDDNTKDEEIMFGVIHMIEKLAGYDYLKCIVTHTPLMIEGKDWALTLNKRILNSKKYYPEYIEVIKSLNEKEKAQIIDLLIAVKNDNISRFGEKVDYLLQRC</sequence>
<name>A0A173UGJ5_9FIRM</name>
<evidence type="ECO:0000313" key="2">
    <source>
        <dbReference type="EMBL" id="CUN14183.1"/>
    </source>
</evidence>
<accession>A0A173UGJ5</accession>
<dbReference type="Proteomes" id="UP000095453">
    <property type="component" value="Unassembled WGS sequence"/>
</dbReference>
<evidence type="ECO:0000313" key="3">
    <source>
        <dbReference type="Proteomes" id="UP000095453"/>
    </source>
</evidence>
<proteinExistence type="predicted"/>
<organism evidence="2 3">
    <name type="scientific">Roseburia inulinivorans</name>
    <dbReference type="NCBI Taxonomy" id="360807"/>
    <lineage>
        <taxon>Bacteria</taxon>
        <taxon>Bacillati</taxon>
        <taxon>Bacillota</taxon>
        <taxon>Clostridia</taxon>
        <taxon>Lachnospirales</taxon>
        <taxon>Lachnospiraceae</taxon>
        <taxon>Roseburia</taxon>
    </lineage>
</organism>
<dbReference type="EMBL" id="CYXX01000015">
    <property type="protein sequence ID" value="CUN14183.1"/>
    <property type="molecule type" value="Genomic_DNA"/>
</dbReference>
<dbReference type="RefSeq" id="WP_055169638.1">
    <property type="nucleotide sequence ID" value="NZ_CYXX01000015.1"/>
</dbReference>
<reference evidence="2 3" key="1">
    <citation type="submission" date="2015-09" db="EMBL/GenBank/DDBJ databases">
        <authorList>
            <consortium name="Pathogen Informatics"/>
        </authorList>
    </citation>
    <scope>NUCLEOTIDE SEQUENCE [LARGE SCALE GENOMIC DNA]</scope>
    <source>
        <strain evidence="2 3">2789STDY5608887</strain>
    </source>
</reference>
<gene>
    <name evidence="2" type="ORF">ERS852444_02070</name>
</gene>
<dbReference type="Pfam" id="PF15565">
    <property type="entry name" value="Imm30"/>
    <property type="match status" value="1"/>
</dbReference>
<dbReference type="InterPro" id="IPR029084">
    <property type="entry name" value="Imm30"/>
</dbReference>
<feature type="domain" description="Immunity protein 30" evidence="1">
    <location>
        <begin position="16"/>
        <end position="105"/>
    </location>
</feature>
<protein>
    <recommendedName>
        <fullName evidence="1">Immunity protein 30 domain-containing protein</fullName>
    </recommendedName>
</protein>
<dbReference type="AlphaFoldDB" id="A0A173UGJ5"/>
<evidence type="ECO:0000259" key="1">
    <source>
        <dbReference type="Pfam" id="PF15565"/>
    </source>
</evidence>